<feature type="domain" description="Xrn1 N-terminal" evidence="7">
    <location>
        <begin position="4"/>
        <end position="213"/>
    </location>
</feature>
<proteinExistence type="inferred from homology"/>
<dbReference type="InterPro" id="IPR047008">
    <property type="entry name" value="XRN1_SH3_sf"/>
</dbReference>
<dbReference type="GO" id="GO:0003723">
    <property type="term" value="F:RNA binding"/>
    <property type="evidence" value="ECO:0007669"/>
    <property type="project" value="UniProtKB-KW"/>
</dbReference>
<organism evidence="12 13">
    <name type="scientific">Malassezia japonica</name>
    <dbReference type="NCBI Taxonomy" id="223818"/>
    <lineage>
        <taxon>Eukaryota</taxon>
        <taxon>Fungi</taxon>
        <taxon>Dikarya</taxon>
        <taxon>Basidiomycota</taxon>
        <taxon>Ustilaginomycotina</taxon>
        <taxon>Malasseziomycetes</taxon>
        <taxon>Malasseziales</taxon>
        <taxon>Malasseziaceae</taxon>
        <taxon>Malassezia</taxon>
    </lineage>
</organism>
<dbReference type="PANTHER" id="PTHR12341">
    <property type="entry name" value="5'-&gt;3' EXORIBONUCLEASE"/>
    <property type="match status" value="1"/>
</dbReference>
<feature type="domain" description="Xrn1 helical" evidence="8">
    <location>
        <begin position="462"/>
        <end position="672"/>
    </location>
</feature>
<dbReference type="InterPro" id="IPR041106">
    <property type="entry name" value="XRN1_D2_D3"/>
</dbReference>
<dbReference type="FunFam" id="3.40.50.12390:FF:000002">
    <property type="entry name" value="5'-3' exoribonuclease 1"/>
    <property type="match status" value="1"/>
</dbReference>
<feature type="domain" description="Xrn1 helical" evidence="8">
    <location>
        <begin position="258"/>
        <end position="359"/>
    </location>
</feature>
<dbReference type="GeneID" id="85225550"/>
<dbReference type="Pfam" id="PF03159">
    <property type="entry name" value="XRN_N"/>
    <property type="match status" value="1"/>
</dbReference>
<dbReference type="InterPro" id="IPR027073">
    <property type="entry name" value="5_3_exoribonuclease"/>
</dbReference>
<gene>
    <name evidence="12" type="primary">exo2</name>
    <name evidence="12" type="ORF">MJAP1_001901</name>
</gene>
<dbReference type="GO" id="GO:0005737">
    <property type="term" value="C:cytoplasm"/>
    <property type="evidence" value="ECO:0007669"/>
    <property type="project" value="UniProtKB-SubCell"/>
</dbReference>
<dbReference type="Pfam" id="PF18129">
    <property type="entry name" value="SH3_12"/>
    <property type="match status" value="1"/>
</dbReference>
<keyword evidence="5" id="KW-0866">Nonsense-mediated mRNA decay</keyword>
<feature type="domain" description="Exoribonuclease Xrn1 D2/D3" evidence="11">
    <location>
        <begin position="912"/>
        <end position="1125"/>
    </location>
</feature>
<dbReference type="PANTHER" id="PTHR12341:SF7">
    <property type="entry name" value="5'-3' EXORIBONUCLEASE 1"/>
    <property type="match status" value="1"/>
</dbReference>
<feature type="domain" description="5'-3' exoribonuclease 1 SH3-like" evidence="9">
    <location>
        <begin position="1158"/>
        <end position="1224"/>
    </location>
</feature>
<dbReference type="EMBL" id="CP119960">
    <property type="protein sequence ID" value="WFD38935.1"/>
    <property type="molecule type" value="Genomic_DNA"/>
</dbReference>
<dbReference type="InterPro" id="IPR047007">
    <property type="entry name" value="XRN1_D1_sf"/>
</dbReference>
<dbReference type="InterPro" id="IPR041412">
    <property type="entry name" value="Xrn1_helical"/>
</dbReference>
<accession>A0AAF0EXU0</accession>
<dbReference type="CDD" id="cd18673">
    <property type="entry name" value="PIN_XRN1-2-like"/>
    <property type="match status" value="1"/>
</dbReference>
<evidence type="ECO:0000256" key="6">
    <source>
        <dbReference type="SAM" id="MobiDB-lite"/>
    </source>
</evidence>
<dbReference type="Proteomes" id="UP001217754">
    <property type="component" value="Chromosome 3"/>
</dbReference>
<dbReference type="Pfam" id="PF17846">
    <property type="entry name" value="XRN_M"/>
    <property type="match status" value="2"/>
</dbReference>
<comment type="similarity">
    <text evidence="4 5">Belongs to the 5'-3' exonuclease family.</text>
</comment>
<dbReference type="GO" id="GO:0000184">
    <property type="term" value="P:nuclear-transcribed mRNA catabolic process, nonsense-mediated decay"/>
    <property type="evidence" value="ECO:0007669"/>
    <property type="project" value="UniProtKB-KW"/>
</dbReference>
<dbReference type="Gene3D" id="2.170.260.40">
    <property type="match status" value="1"/>
</dbReference>
<dbReference type="PIRSF" id="PIRSF006743">
    <property type="entry name" value="Exonuclease_Xnr1"/>
    <property type="match status" value="1"/>
</dbReference>
<evidence type="ECO:0000256" key="3">
    <source>
        <dbReference type="ARBA" id="ARBA00022839"/>
    </source>
</evidence>
<dbReference type="EC" id="3.1.13.-" evidence="5"/>
<comment type="function">
    <text evidence="5">Multifunctional protein that exhibits several independent functions at different levels of the cellular processes. 5'-3' exonuclease component of the nonsense-mediated mRNA decay (NMD) which is a highly conserved mRNA degradation pathway, an RNA surveillance system whose role is to identify and rid cells of mRNA with premature termination codons and thus prevents accumulation of potentially harmful truncated proteins.</text>
</comment>
<protein>
    <recommendedName>
        <fullName evidence="5">5'-3' exoribonuclease 1</fullName>
        <ecNumber evidence="5">3.1.13.-</ecNumber>
    </recommendedName>
</protein>
<evidence type="ECO:0000259" key="11">
    <source>
        <dbReference type="Pfam" id="PF18334"/>
    </source>
</evidence>
<dbReference type="InterPro" id="IPR004859">
    <property type="entry name" value="Xrn1_N"/>
</dbReference>
<keyword evidence="1 5" id="KW-0540">Nuclease</keyword>
<sequence>MVIMQLVEENRIPEFDNLYLDMNGIVHNCSHPRDDEATFRISEEDIFLGIFSYIEHLFSKIRPQKVFFLAIDGVAPRAKMNQQRSRRFRTAQEAKENVAKARQRGEDIPDSAPFDSNCITPGTIFMQKLQLQLEYFIAKKVAEDSNWRKVQVILSGHDAVGEGEHKIMEFIRTLKAQPDYNPNTRHCLYGLDADLIMLGLLSHDPHFALLREEVVFGPQRGKKTATLETQTFYLLHLSLLREYLELEFDGLRDCLPFQFDLERIIDDYILLHLFVGNDFLPHLPGLHINEGAIELLFRIYEKVLPNAGGYLNEQGTLRPERLQLIINELFSLERNNFIKEHPELTRNKPILKKKKGSAPSGQMVITPTQRDWVTQLHQFVMAFDAHPDTAPTETYFPAKRPGSDNDFLTKLSQRLGLHIALNEYDPVQDTTATVISIPKSKVEQYRADKATDEAFPEEHALAVQRALTPYVDARVDGEAPPPEDEPRDAAAEEQAAIAQQNREIDDRLRQWKVHYYRSKLNMDYTPESIHELTYNYIEGMQWVLHYYYEGNASWGWFYKYHYAPQVSDLNNIGEYKFDFNLGKPFLPFEQLMGVLPPLSKQLIPPALQELMTEPTSPILDFYPADFESDMNGKKNSWEAVVKIPFIDEKRLLSAMELRENGLTQEERVRNRHGPPKSFRFDPSLDYTYPSSLPGFFPDMQNVQVRVESYVLPSMDGREYIKTLPQGVMLGVDAMPGFPSIKTLPFTHQLRKAGVNVHGTASSQSSMILTINPLAEVPDLATLSQSVIGQRTFTGWPFLFEGLVVGVSDRTQEIQAQLENGQVQLSKYSTSSLYERANKIRTKYATRYGVVIGETPMLLHVRPLQGLHHLSNAALAKEYAPSAQGEIEYPLQLMVNSVKHEDSRFLERPGMTVSEEYPDGTKVFYLGDKGFGCPGRVIGTTSSTVAIELAFLADLAQENMLMRKLVKERASETYFPLAQVSQRLKISSIVLSRITSSMLVHVGKKKMNLGLNLKFEAKSRKVLGYTRRTSLGWEYSEKAIALIAAFAKAFPELIKNVARRPPQGDFYSDTDLFPQRTDERIAALRAFEKEHKLRELEDVPVYVDRLEQPVIATLEAATRIMARKRAESGSMGIKRQILRSLPRYALLKPDQARMRVPVQQYQLGDRVVNVLDFGSVPPAAKGTVVGLGTNSIDVVFDVPFLGGTSLNGLCTNYRGAIVGLADVLNLSTPQMATKWGVEAELTDETSALTRTLLARDAKKSAQPTQKGNMPKNFFHAAPPKAPSAKGTKQAMFKGPAKGAHGKAPTSQADAAAAHLQTLSLGKPQAPRKQAWQGKPKPNASS</sequence>
<feature type="region of interest" description="Disordered" evidence="6">
    <location>
        <begin position="1255"/>
        <end position="1340"/>
    </location>
</feature>
<evidence type="ECO:0000259" key="10">
    <source>
        <dbReference type="Pfam" id="PF18332"/>
    </source>
</evidence>
<keyword evidence="5" id="KW-0963">Cytoplasm</keyword>
<dbReference type="GO" id="GO:0005634">
    <property type="term" value="C:nucleus"/>
    <property type="evidence" value="ECO:0007669"/>
    <property type="project" value="TreeGrafter"/>
</dbReference>
<dbReference type="InterPro" id="IPR016494">
    <property type="entry name" value="5_3_exoribonuclease_1"/>
</dbReference>
<evidence type="ECO:0000256" key="5">
    <source>
        <dbReference type="PIRNR" id="PIRNR006743"/>
    </source>
</evidence>
<name>A0AAF0EXU0_9BASI</name>
<evidence type="ECO:0000313" key="12">
    <source>
        <dbReference type="EMBL" id="WFD38935.1"/>
    </source>
</evidence>
<feature type="domain" description="5'-3' exoribonuclease 1 D1" evidence="10">
    <location>
        <begin position="723"/>
        <end position="907"/>
    </location>
</feature>
<comment type="subcellular location">
    <subcellularLocation>
        <location evidence="5">Cytoplasm</location>
    </subcellularLocation>
</comment>
<keyword evidence="13" id="KW-1185">Reference proteome</keyword>
<evidence type="ECO:0000256" key="1">
    <source>
        <dbReference type="ARBA" id="ARBA00022722"/>
    </source>
</evidence>
<keyword evidence="5" id="KW-0694">RNA-binding</keyword>
<dbReference type="Gene3D" id="1.25.40.1050">
    <property type="match status" value="1"/>
</dbReference>
<dbReference type="GO" id="GO:0016075">
    <property type="term" value="P:rRNA catabolic process"/>
    <property type="evidence" value="ECO:0007669"/>
    <property type="project" value="TreeGrafter"/>
</dbReference>
<dbReference type="Pfam" id="PF18332">
    <property type="entry name" value="XRN1_D1"/>
    <property type="match status" value="1"/>
</dbReference>
<keyword evidence="2 5" id="KW-0378">Hydrolase</keyword>
<keyword evidence="3 5" id="KW-0269">Exonuclease</keyword>
<dbReference type="RefSeq" id="XP_060121832.1">
    <property type="nucleotide sequence ID" value="XM_060265849.1"/>
</dbReference>
<dbReference type="Gene3D" id="3.40.50.12390">
    <property type="match status" value="2"/>
</dbReference>
<evidence type="ECO:0000256" key="4">
    <source>
        <dbReference type="ARBA" id="ARBA00038299"/>
    </source>
</evidence>
<dbReference type="GO" id="GO:0004534">
    <property type="term" value="F:5'-3' RNA exonuclease activity"/>
    <property type="evidence" value="ECO:0007669"/>
    <property type="project" value="UniProtKB-ARBA"/>
</dbReference>
<evidence type="ECO:0000313" key="13">
    <source>
        <dbReference type="Proteomes" id="UP001217754"/>
    </source>
</evidence>
<reference evidence="12" key="1">
    <citation type="submission" date="2023-03" db="EMBL/GenBank/DDBJ databases">
        <title>Mating type loci evolution in Malassezia.</title>
        <authorList>
            <person name="Coelho M.A."/>
        </authorList>
    </citation>
    <scope>NUCLEOTIDE SEQUENCE</scope>
    <source>
        <strain evidence="12">CBS 9431</strain>
    </source>
</reference>
<dbReference type="Pfam" id="PF18334">
    <property type="entry name" value="XRN1_D2_D3"/>
    <property type="match status" value="1"/>
</dbReference>
<dbReference type="Gene3D" id="2.30.30.750">
    <property type="match status" value="1"/>
</dbReference>
<dbReference type="InterPro" id="IPR040992">
    <property type="entry name" value="XRN1_D1"/>
</dbReference>
<evidence type="ECO:0000259" key="7">
    <source>
        <dbReference type="Pfam" id="PF03159"/>
    </source>
</evidence>
<dbReference type="InterPro" id="IPR041385">
    <property type="entry name" value="SH3_12"/>
</dbReference>
<evidence type="ECO:0000256" key="2">
    <source>
        <dbReference type="ARBA" id="ARBA00022801"/>
    </source>
</evidence>
<evidence type="ECO:0000259" key="8">
    <source>
        <dbReference type="Pfam" id="PF17846"/>
    </source>
</evidence>
<evidence type="ECO:0000259" key="9">
    <source>
        <dbReference type="Pfam" id="PF18129"/>
    </source>
</evidence>